<dbReference type="Gene3D" id="3.90.700.10">
    <property type="entry name" value="Succinate dehydrogenase/fumarate reductase flavoprotein, catalytic domain"/>
    <property type="match status" value="1"/>
</dbReference>
<dbReference type="RefSeq" id="WP_102375880.1">
    <property type="nucleotide sequence ID" value="NZ_JBBNOP010000013.1"/>
</dbReference>
<dbReference type="InterPro" id="IPR027477">
    <property type="entry name" value="Succ_DH/fumarate_Rdtase_cat_sf"/>
</dbReference>
<keyword evidence="4" id="KW-0560">Oxidoreductase</keyword>
<accession>A0ABV1JFN4</accession>
<dbReference type="SUPFAM" id="SSF56425">
    <property type="entry name" value="Succinate dehydrogenase/fumarate reductase flavoprotein, catalytic domain"/>
    <property type="match status" value="1"/>
</dbReference>
<dbReference type="InterPro" id="IPR003953">
    <property type="entry name" value="FAD-dep_OxRdtase_2_FAD-bd"/>
</dbReference>
<dbReference type="PROSITE" id="PS51318">
    <property type="entry name" value="TAT"/>
    <property type="match status" value="1"/>
</dbReference>
<keyword evidence="3" id="KW-0274">FAD</keyword>
<sequence>MNELDKRQGDENVQEKTGLSRRSFIAAAGFTTMGFMAASLAGCSPKENIQDVQAGANDAAAAQEDEHVTYDPAEVVDADVVVVGAGPAGIGAVMEALDRGAKVVLIEKTAQLGGMAYGTEGVFGYGSKMQTDAQVELPTVLDVIEEELTYTNYRVDANLWRDFVSQSGETIDWLMEHGIEFDRVDTYQGASFFESFHWWPGGSGSSFAPIVTEYLDGREGLTVFLETTGKDLVVENGEVIGVYAEKDDGTIVQVNGKGVIVATGGFSQDKELMTELSGIDWSTSGGFVTPATGDGYRMMKKAGAATGTVCFINTMCVQTPTGAQDMVPINIATNYQCLPMINQIGERFMAEDTFAKYFAMLTLNAMSTQKKTWTLIDQNSIDRLENQGIDYGFVKYQKGDKLEGLLGELEEFAGTDNVKKGETVEDIASEIGVDAVILQATIDRWNGFCETGVDEDFGAGAEILHPIGDGPYYAVHPDRFISATIGGIKVDRQNRVLDETGEPISGLFSAGVDSCCLYKETYNIQLSGGMQAYNFYSGRNSVREILGESK</sequence>
<dbReference type="InterPro" id="IPR006311">
    <property type="entry name" value="TAT_signal"/>
</dbReference>
<dbReference type="PANTHER" id="PTHR43400:SF10">
    <property type="entry name" value="3-OXOSTEROID 1-DEHYDROGENASE"/>
    <property type="match status" value="1"/>
</dbReference>
<comment type="cofactor">
    <cofactor evidence="1">
        <name>FAD</name>
        <dbReference type="ChEBI" id="CHEBI:57692"/>
    </cofactor>
</comment>
<keyword evidence="2" id="KW-0285">Flavoprotein</keyword>
<evidence type="ECO:0000313" key="7">
    <source>
        <dbReference type="Proteomes" id="UP001487305"/>
    </source>
</evidence>
<evidence type="ECO:0000313" key="6">
    <source>
        <dbReference type="EMBL" id="MEQ3363886.1"/>
    </source>
</evidence>
<dbReference type="Gene3D" id="3.50.50.60">
    <property type="entry name" value="FAD/NAD(P)-binding domain"/>
    <property type="match status" value="1"/>
</dbReference>
<dbReference type="Proteomes" id="UP001487305">
    <property type="component" value="Unassembled WGS sequence"/>
</dbReference>
<comment type="caution">
    <text evidence="6">The sequence shown here is derived from an EMBL/GenBank/DDBJ whole genome shotgun (WGS) entry which is preliminary data.</text>
</comment>
<keyword evidence="7" id="KW-1185">Reference proteome</keyword>
<dbReference type="EMBL" id="JBBNOP010000013">
    <property type="protein sequence ID" value="MEQ3363886.1"/>
    <property type="molecule type" value="Genomic_DNA"/>
</dbReference>
<name>A0ABV1JFN4_9ACTN</name>
<dbReference type="InterPro" id="IPR036188">
    <property type="entry name" value="FAD/NAD-bd_sf"/>
</dbReference>
<organism evidence="6 7">
    <name type="scientific">Raoultibacter massiliensis</name>
    <dbReference type="NCBI Taxonomy" id="1852371"/>
    <lineage>
        <taxon>Bacteria</taxon>
        <taxon>Bacillati</taxon>
        <taxon>Actinomycetota</taxon>
        <taxon>Coriobacteriia</taxon>
        <taxon>Eggerthellales</taxon>
        <taxon>Eggerthellaceae</taxon>
        <taxon>Raoultibacter</taxon>
    </lineage>
</organism>
<reference evidence="6 7" key="1">
    <citation type="submission" date="2024-04" db="EMBL/GenBank/DDBJ databases">
        <title>Human intestinal bacterial collection.</title>
        <authorList>
            <person name="Pauvert C."/>
            <person name="Hitch T.C.A."/>
            <person name="Clavel T."/>
        </authorList>
    </citation>
    <scope>NUCLEOTIDE SEQUENCE [LARGE SCALE GENOMIC DNA]</scope>
    <source>
        <strain evidence="6 7">CLA-KB-H42</strain>
    </source>
</reference>
<evidence type="ECO:0000256" key="1">
    <source>
        <dbReference type="ARBA" id="ARBA00001974"/>
    </source>
</evidence>
<dbReference type="Pfam" id="PF00890">
    <property type="entry name" value="FAD_binding_2"/>
    <property type="match status" value="1"/>
</dbReference>
<protein>
    <submittedName>
        <fullName evidence="6">FAD-dependent oxidoreductase</fullName>
    </submittedName>
</protein>
<proteinExistence type="predicted"/>
<feature type="domain" description="FAD-dependent oxidoreductase 2 FAD-binding" evidence="5">
    <location>
        <begin position="79"/>
        <end position="522"/>
    </location>
</feature>
<evidence type="ECO:0000256" key="2">
    <source>
        <dbReference type="ARBA" id="ARBA00022630"/>
    </source>
</evidence>
<evidence type="ECO:0000256" key="4">
    <source>
        <dbReference type="ARBA" id="ARBA00023002"/>
    </source>
</evidence>
<gene>
    <name evidence="6" type="ORF">AAA083_12950</name>
</gene>
<dbReference type="SUPFAM" id="SSF51905">
    <property type="entry name" value="FAD/NAD(P)-binding domain"/>
    <property type="match status" value="1"/>
</dbReference>
<evidence type="ECO:0000259" key="5">
    <source>
        <dbReference type="Pfam" id="PF00890"/>
    </source>
</evidence>
<dbReference type="InterPro" id="IPR050315">
    <property type="entry name" value="FAD-oxidoreductase_2"/>
</dbReference>
<dbReference type="PANTHER" id="PTHR43400">
    <property type="entry name" value="FUMARATE REDUCTASE"/>
    <property type="match status" value="1"/>
</dbReference>
<evidence type="ECO:0000256" key="3">
    <source>
        <dbReference type="ARBA" id="ARBA00022827"/>
    </source>
</evidence>